<dbReference type="Proteomes" id="UP001501727">
    <property type="component" value="Unassembled WGS sequence"/>
</dbReference>
<reference evidence="2" key="1">
    <citation type="journal article" date="2019" name="Int. J. Syst. Evol. Microbiol.">
        <title>The Global Catalogue of Microorganisms (GCM) 10K type strain sequencing project: providing services to taxonomists for standard genome sequencing and annotation.</title>
        <authorList>
            <consortium name="The Broad Institute Genomics Platform"/>
            <consortium name="The Broad Institute Genome Sequencing Center for Infectious Disease"/>
            <person name="Wu L."/>
            <person name="Ma J."/>
        </authorList>
    </citation>
    <scope>NUCLEOTIDE SEQUENCE [LARGE SCALE GENOMIC DNA]</scope>
    <source>
        <strain evidence="2">JCM 16916</strain>
    </source>
</reference>
<organism evidence="1 2">
    <name type="scientific">Luteimonas lutimaris</name>
    <dbReference type="NCBI Taxonomy" id="698645"/>
    <lineage>
        <taxon>Bacteria</taxon>
        <taxon>Pseudomonadati</taxon>
        <taxon>Pseudomonadota</taxon>
        <taxon>Gammaproteobacteria</taxon>
        <taxon>Lysobacterales</taxon>
        <taxon>Lysobacteraceae</taxon>
        <taxon>Luteimonas</taxon>
    </lineage>
</organism>
<comment type="caution">
    <text evidence="1">The sequence shown here is derived from an EMBL/GenBank/DDBJ whole genome shotgun (WGS) entry which is preliminary data.</text>
</comment>
<keyword evidence="2" id="KW-1185">Reference proteome</keyword>
<name>A0ABP7M592_9GAMM</name>
<accession>A0ABP7M592</accession>
<evidence type="ECO:0000313" key="2">
    <source>
        <dbReference type="Proteomes" id="UP001501727"/>
    </source>
</evidence>
<evidence type="ECO:0000313" key="1">
    <source>
        <dbReference type="EMBL" id="GAA3913896.1"/>
    </source>
</evidence>
<sequence length="89" mass="9971">MTGRKETFQISLDADVVAELRYMLSLLDADPLWQKAVVEDVLYRTADAIATGSRRPGSAERVILNMLGLVSERAEHHVYRRAYGPPEAL</sequence>
<protein>
    <submittedName>
        <fullName evidence="1">Uncharacterized protein</fullName>
    </submittedName>
</protein>
<gene>
    <name evidence="1" type="ORF">GCM10022229_03520</name>
</gene>
<proteinExistence type="predicted"/>
<dbReference type="EMBL" id="BAAAZU010000001">
    <property type="protein sequence ID" value="GAA3913896.1"/>
    <property type="molecule type" value="Genomic_DNA"/>
</dbReference>